<dbReference type="Proteomes" id="UP000199607">
    <property type="component" value="Unassembled WGS sequence"/>
</dbReference>
<sequence length="75" mass="8377">MRSQQSETRSQRTCGRCGEFITAQFARGFGNNDDEVNGCLSCRRARHLRESNHPQTGHKRATYPTTGVDVAARPP</sequence>
<feature type="region of interest" description="Disordered" evidence="1">
    <location>
        <begin position="50"/>
        <end position="75"/>
    </location>
</feature>
<gene>
    <name evidence="2" type="ORF">SAMN04487950_4124</name>
</gene>
<dbReference type="EMBL" id="FOTC01000008">
    <property type="protein sequence ID" value="SFL53715.1"/>
    <property type="molecule type" value="Genomic_DNA"/>
</dbReference>
<dbReference type="InterPro" id="IPR055985">
    <property type="entry name" value="DUF7563"/>
</dbReference>
<evidence type="ECO:0000313" key="2">
    <source>
        <dbReference type="EMBL" id="SFL53715.1"/>
    </source>
</evidence>
<proteinExistence type="predicted"/>
<name>A0A1I4IHD5_9EURY</name>
<dbReference type="Pfam" id="PF24444">
    <property type="entry name" value="DUF7563"/>
    <property type="match status" value="1"/>
</dbReference>
<organism evidence="2 3">
    <name type="scientific">Halogranum rubrum</name>
    <dbReference type="NCBI Taxonomy" id="553466"/>
    <lineage>
        <taxon>Archaea</taxon>
        <taxon>Methanobacteriati</taxon>
        <taxon>Methanobacteriota</taxon>
        <taxon>Stenosarchaea group</taxon>
        <taxon>Halobacteria</taxon>
        <taxon>Halobacteriales</taxon>
        <taxon>Haloferacaceae</taxon>
    </lineage>
</organism>
<protein>
    <submittedName>
        <fullName evidence="2">Uncharacterized protein</fullName>
    </submittedName>
</protein>
<accession>A0A1I4IHD5</accession>
<evidence type="ECO:0000256" key="1">
    <source>
        <dbReference type="SAM" id="MobiDB-lite"/>
    </source>
</evidence>
<dbReference type="AlphaFoldDB" id="A0A1I4IHD5"/>
<reference evidence="3" key="1">
    <citation type="submission" date="2016-10" db="EMBL/GenBank/DDBJ databases">
        <authorList>
            <person name="Varghese N."/>
            <person name="Submissions S."/>
        </authorList>
    </citation>
    <scope>NUCLEOTIDE SEQUENCE [LARGE SCALE GENOMIC DNA]</scope>
    <source>
        <strain evidence="3">CGMCC 1.7738</strain>
    </source>
</reference>
<keyword evidence="3" id="KW-1185">Reference proteome</keyword>
<evidence type="ECO:0000313" key="3">
    <source>
        <dbReference type="Proteomes" id="UP000199607"/>
    </source>
</evidence>